<evidence type="ECO:0000313" key="2">
    <source>
        <dbReference type="EMBL" id="QOV33458.1"/>
    </source>
</evidence>
<protein>
    <submittedName>
        <fullName evidence="2">Uncharacterized protein</fullName>
    </submittedName>
</protein>
<reference evidence="2 3" key="1">
    <citation type="submission" date="2020-10" db="EMBL/GenBank/DDBJ databases">
        <title>Streptomyces ferrugineus complate genome analysis.</title>
        <authorList>
            <person name="Anwar N."/>
        </authorList>
    </citation>
    <scope>NUCLEOTIDE SEQUENCE [LARGE SCALE GENOMIC DNA]</scope>
    <source>
        <strain evidence="2 3">CCTCC AA2014009</strain>
    </source>
</reference>
<evidence type="ECO:0000313" key="3">
    <source>
        <dbReference type="Proteomes" id="UP000594205"/>
    </source>
</evidence>
<dbReference type="EMBL" id="CP063373">
    <property type="protein sequence ID" value="QOV33458.1"/>
    <property type="molecule type" value="Genomic_DNA"/>
</dbReference>
<feature type="region of interest" description="Disordered" evidence="1">
    <location>
        <begin position="1"/>
        <end position="22"/>
    </location>
</feature>
<dbReference type="KEGG" id="sfeu:IM697_24950"/>
<keyword evidence="3" id="KW-1185">Reference proteome</keyword>
<dbReference type="AlphaFoldDB" id="A0A7M2SD86"/>
<dbReference type="RefSeq" id="WP_194038336.1">
    <property type="nucleotide sequence ID" value="NZ_CP063373.1"/>
</dbReference>
<name>A0A7M2SD86_9ACTN</name>
<proteinExistence type="predicted"/>
<dbReference type="Proteomes" id="UP000594205">
    <property type="component" value="Chromosome"/>
</dbReference>
<accession>A0A7M2SD86</accession>
<evidence type="ECO:0000256" key="1">
    <source>
        <dbReference type="SAM" id="MobiDB-lite"/>
    </source>
</evidence>
<organism evidence="2 3">
    <name type="scientific">Streptomyces ferrugineus</name>
    <dbReference type="NCBI Taxonomy" id="1413221"/>
    <lineage>
        <taxon>Bacteria</taxon>
        <taxon>Bacillati</taxon>
        <taxon>Actinomycetota</taxon>
        <taxon>Actinomycetes</taxon>
        <taxon>Kitasatosporales</taxon>
        <taxon>Streptomycetaceae</taxon>
        <taxon>Streptomyces</taxon>
    </lineage>
</organism>
<gene>
    <name evidence="2" type="ORF">IM697_24950</name>
</gene>
<sequence length="232" mass="25167">MTVNVPDRRGRRVPSPLEGERIRPLSRRQIEDRLGELGDLYAATSGGDPRAWNQGRELFLRRLVGEVPRPGFALLVAESDMLPEPAGAAGATGAEVPTAHEEGVVLTGCAYGFPVLADGPWWWGPDGCLPRELLRLAASGRLFAIPGILVHSWVRTQNQGCDWNLARRLQRRLLAGHTAVLADHPAVLGVTLVDRGDTVTLRALRSWGWRSVAADARTATPTARCRALVIGP</sequence>